<protein>
    <recommendedName>
        <fullName evidence="9">Ferritin</fullName>
        <ecNumber evidence="9">1.16.3.1</ecNumber>
    </recommendedName>
</protein>
<evidence type="ECO:0000259" key="10">
    <source>
        <dbReference type="PROSITE" id="PS50905"/>
    </source>
</evidence>
<evidence type="ECO:0000256" key="8">
    <source>
        <dbReference type="PIRSR" id="PIRSR601519-1"/>
    </source>
</evidence>
<dbReference type="GO" id="GO:0005737">
    <property type="term" value="C:cytoplasm"/>
    <property type="evidence" value="ECO:0007669"/>
    <property type="project" value="TreeGrafter"/>
</dbReference>
<evidence type="ECO:0000256" key="7">
    <source>
        <dbReference type="ARBA" id="ARBA00047990"/>
    </source>
</evidence>
<sequence>MTIILTYQICKTEAKYKSSKIRFPHESEEIINRLINEYLNTSHIYLTMSGIMDEKYSEFPGLKAFLRKQSDEKRDQATKLMDYQNMRNGKIIIVDIKKIYQEDFDNPLVLMENIYGIEGYIKDNLQSMYHGAWKQKDFELSYLLISHMENQTKFLSEIGRIMQHLEKQSMDVFTCPFVEKMMC</sequence>
<comment type="catalytic activity">
    <reaction evidence="7 9">
        <text>4 Fe(2+) + O2 + 4 H(+) = 4 Fe(3+) + 2 H2O</text>
        <dbReference type="Rhea" id="RHEA:11148"/>
        <dbReference type="ChEBI" id="CHEBI:15377"/>
        <dbReference type="ChEBI" id="CHEBI:15378"/>
        <dbReference type="ChEBI" id="CHEBI:15379"/>
        <dbReference type="ChEBI" id="CHEBI:29033"/>
        <dbReference type="ChEBI" id="CHEBI:29034"/>
        <dbReference type="EC" id="1.16.3.1"/>
    </reaction>
</comment>
<feature type="binding site" evidence="8">
    <location>
        <position position="151"/>
    </location>
    <ligand>
        <name>Fe cation</name>
        <dbReference type="ChEBI" id="CHEBI:24875"/>
        <label>1</label>
    </ligand>
</feature>
<keyword evidence="4 9" id="KW-0560">Oxidoreductase</keyword>
<evidence type="ECO:0000256" key="2">
    <source>
        <dbReference type="ARBA" id="ARBA00022434"/>
    </source>
</evidence>
<evidence type="ECO:0000313" key="12">
    <source>
        <dbReference type="Proteomes" id="UP000597762"/>
    </source>
</evidence>
<evidence type="ECO:0000256" key="4">
    <source>
        <dbReference type="ARBA" id="ARBA00023002"/>
    </source>
</evidence>
<evidence type="ECO:0000256" key="3">
    <source>
        <dbReference type="ARBA" id="ARBA00022723"/>
    </source>
</evidence>
<dbReference type="GO" id="GO:0006879">
    <property type="term" value="P:intracellular iron ion homeostasis"/>
    <property type="evidence" value="ECO:0007669"/>
    <property type="project" value="UniProtKB-KW"/>
</dbReference>
<feature type="domain" description="Ferritin-like diiron" evidence="10">
    <location>
        <begin position="21"/>
        <end position="169"/>
    </location>
</feature>
<dbReference type="InterPro" id="IPR008331">
    <property type="entry name" value="Ferritin_DPS_dom"/>
</dbReference>
<keyword evidence="3 8" id="KW-0479">Metal-binding</keyword>
<dbReference type="EMBL" id="CAHIKZ030003576">
    <property type="protein sequence ID" value="CAE1301928.1"/>
    <property type="molecule type" value="Genomic_DNA"/>
</dbReference>
<gene>
    <name evidence="11" type="ORF">SPHA_54688</name>
</gene>
<dbReference type="PANTHER" id="PTHR11431:SF75">
    <property type="entry name" value="FERRITIN"/>
    <property type="match status" value="1"/>
</dbReference>
<dbReference type="GO" id="GO:0004322">
    <property type="term" value="F:ferroxidase activity"/>
    <property type="evidence" value="ECO:0007669"/>
    <property type="project" value="UniProtKB-EC"/>
</dbReference>
<dbReference type="SUPFAM" id="SSF47240">
    <property type="entry name" value="Ferritin-like"/>
    <property type="match status" value="1"/>
</dbReference>
<reference evidence="11" key="1">
    <citation type="submission" date="2021-01" db="EMBL/GenBank/DDBJ databases">
        <authorList>
            <person name="Li R."/>
            <person name="Bekaert M."/>
        </authorList>
    </citation>
    <scope>NUCLEOTIDE SEQUENCE</scope>
    <source>
        <strain evidence="11">Farmed</strain>
    </source>
</reference>
<dbReference type="GO" id="GO:0006826">
    <property type="term" value="P:iron ion transport"/>
    <property type="evidence" value="ECO:0007669"/>
    <property type="project" value="InterPro"/>
</dbReference>
<comment type="function">
    <text evidence="6">Stores iron in a soluble, non-toxic, readily available form. Important for iron homeostasis. Has ferroxidase activity. Iron is taken up in the ferrous form and deposited as ferric hydroxides after oxidation.</text>
</comment>
<evidence type="ECO:0000256" key="6">
    <source>
        <dbReference type="ARBA" id="ARBA00025111"/>
    </source>
</evidence>
<dbReference type="Proteomes" id="UP000597762">
    <property type="component" value="Unassembled WGS sequence"/>
</dbReference>
<proteinExistence type="inferred from homology"/>
<comment type="caution">
    <text evidence="11">The sequence shown here is derived from an EMBL/GenBank/DDBJ whole genome shotgun (WGS) entry which is preliminary data.</text>
</comment>
<dbReference type="InterPro" id="IPR001519">
    <property type="entry name" value="Ferritin"/>
</dbReference>
<accession>A0A812DIB0</accession>
<dbReference type="PANTHER" id="PTHR11431">
    <property type="entry name" value="FERRITIN"/>
    <property type="match status" value="1"/>
</dbReference>
<dbReference type="PROSITE" id="PS50905">
    <property type="entry name" value="FERRITIN_LIKE"/>
    <property type="match status" value="1"/>
</dbReference>
<keyword evidence="12" id="KW-1185">Reference proteome</keyword>
<dbReference type="InterPro" id="IPR009040">
    <property type="entry name" value="Ferritin-like_diiron"/>
</dbReference>
<dbReference type="EC" id="1.16.3.1" evidence="9"/>
<dbReference type="GO" id="GO:0008199">
    <property type="term" value="F:ferric iron binding"/>
    <property type="evidence" value="ECO:0007669"/>
    <property type="project" value="InterPro"/>
</dbReference>
<evidence type="ECO:0000313" key="11">
    <source>
        <dbReference type="EMBL" id="CAE1301928.1"/>
    </source>
</evidence>
<evidence type="ECO:0000256" key="9">
    <source>
        <dbReference type="RuleBase" id="RU361145"/>
    </source>
</evidence>
<dbReference type="OrthoDB" id="186462at2759"/>
<evidence type="ECO:0000256" key="5">
    <source>
        <dbReference type="ARBA" id="ARBA00023004"/>
    </source>
</evidence>
<dbReference type="GO" id="GO:0008198">
    <property type="term" value="F:ferrous iron binding"/>
    <property type="evidence" value="ECO:0007669"/>
    <property type="project" value="TreeGrafter"/>
</dbReference>
<keyword evidence="5 8" id="KW-0408">Iron</keyword>
<dbReference type="Pfam" id="PF00210">
    <property type="entry name" value="Ferritin"/>
    <property type="match status" value="1"/>
</dbReference>
<evidence type="ECO:0000256" key="1">
    <source>
        <dbReference type="ARBA" id="ARBA00007513"/>
    </source>
</evidence>
<comment type="similarity">
    <text evidence="1 9">Belongs to the ferritin family.</text>
</comment>
<keyword evidence="2 9" id="KW-0409">Iron storage</keyword>
<dbReference type="InterPro" id="IPR009078">
    <property type="entry name" value="Ferritin-like_SF"/>
</dbReference>
<dbReference type="AlphaFoldDB" id="A0A812DIB0"/>
<dbReference type="Gene3D" id="1.20.1260.10">
    <property type="match status" value="1"/>
</dbReference>
<feature type="binding site" evidence="8">
    <location>
        <position position="118"/>
    </location>
    <ligand>
        <name>Fe cation</name>
        <dbReference type="ChEBI" id="CHEBI:24875"/>
        <label>1</label>
    </ligand>
</feature>
<dbReference type="InterPro" id="IPR012347">
    <property type="entry name" value="Ferritin-like"/>
</dbReference>
<organism evidence="11 12">
    <name type="scientific">Acanthosepion pharaonis</name>
    <name type="common">Pharaoh cuttlefish</name>
    <name type="synonym">Sepia pharaonis</name>
    <dbReference type="NCBI Taxonomy" id="158019"/>
    <lineage>
        <taxon>Eukaryota</taxon>
        <taxon>Metazoa</taxon>
        <taxon>Spiralia</taxon>
        <taxon>Lophotrochozoa</taxon>
        <taxon>Mollusca</taxon>
        <taxon>Cephalopoda</taxon>
        <taxon>Coleoidea</taxon>
        <taxon>Decapodiformes</taxon>
        <taxon>Sepiida</taxon>
        <taxon>Sepiina</taxon>
        <taxon>Sepiidae</taxon>
        <taxon>Acanthosepion</taxon>
    </lineage>
</organism>
<comment type="function">
    <text evidence="9">Stores iron in a soluble, non-toxic, readily available form. Important for iron homeostasis. Iron is taken up in the ferrous form and deposited as ferric hydroxides after oxidation.</text>
</comment>
<name>A0A812DIB0_ACAPH</name>